<keyword evidence="1 5" id="KW-0808">Transferase</keyword>
<dbReference type="Pfam" id="PF13302">
    <property type="entry name" value="Acetyltransf_3"/>
    <property type="match status" value="1"/>
</dbReference>
<reference evidence="5 6" key="1">
    <citation type="submission" date="2017-12" db="EMBL/GenBank/DDBJ databases">
        <title>Population genomics insights into the ecological differentiation and adaptive evolution in streptomycetes.</title>
        <authorList>
            <person name="Li Y."/>
            <person name="Huang Y."/>
        </authorList>
    </citation>
    <scope>NUCLEOTIDE SEQUENCE [LARGE SCALE GENOMIC DNA]</scope>
    <source>
        <strain evidence="5 6">NBRC 100770</strain>
    </source>
</reference>
<comment type="caution">
    <text evidence="5">The sequence shown here is derived from an EMBL/GenBank/DDBJ whole genome shotgun (WGS) entry which is preliminary data.</text>
</comment>
<dbReference type="PROSITE" id="PS51186">
    <property type="entry name" value="GNAT"/>
    <property type="match status" value="1"/>
</dbReference>
<evidence type="ECO:0000256" key="2">
    <source>
        <dbReference type="ARBA" id="ARBA00023315"/>
    </source>
</evidence>
<evidence type="ECO:0000256" key="1">
    <source>
        <dbReference type="ARBA" id="ARBA00022679"/>
    </source>
</evidence>
<dbReference type="InterPro" id="IPR016181">
    <property type="entry name" value="Acyl_CoA_acyltransferase"/>
</dbReference>
<evidence type="ECO:0000313" key="5">
    <source>
        <dbReference type="EMBL" id="RZE20720.1"/>
    </source>
</evidence>
<accession>A0A8G2E292</accession>
<dbReference type="AlphaFoldDB" id="A0A8G2E292"/>
<organism evidence="5 6">
    <name type="scientific">Streptomyces albidoflavus</name>
    <dbReference type="NCBI Taxonomy" id="1886"/>
    <lineage>
        <taxon>Bacteria</taxon>
        <taxon>Bacillati</taxon>
        <taxon>Actinomycetota</taxon>
        <taxon>Actinomycetes</taxon>
        <taxon>Kitasatosporales</taxon>
        <taxon>Streptomycetaceae</taxon>
        <taxon>Streptomyces</taxon>
        <taxon>Streptomyces albidoflavus group</taxon>
    </lineage>
</organism>
<name>A0A8G2E292_9ACTN</name>
<dbReference type="SUPFAM" id="SSF55729">
    <property type="entry name" value="Acyl-CoA N-acyltransferases (Nat)"/>
    <property type="match status" value="1"/>
</dbReference>
<evidence type="ECO:0000259" key="4">
    <source>
        <dbReference type="PROSITE" id="PS51186"/>
    </source>
</evidence>
<dbReference type="Proteomes" id="UP000292693">
    <property type="component" value="Unassembled WGS sequence"/>
</dbReference>
<keyword evidence="2" id="KW-0012">Acyltransferase</keyword>
<gene>
    <name evidence="5" type="ORF">C0Q92_18695</name>
</gene>
<comment type="similarity">
    <text evidence="3">Belongs to the acetyltransferase family. RimJ subfamily.</text>
</comment>
<proteinExistence type="inferred from homology"/>
<dbReference type="GO" id="GO:0008999">
    <property type="term" value="F:protein-N-terminal-alanine acetyltransferase activity"/>
    <property type="evidence" value="ECO:0007669"/>
    <property type="project" value="TreeGrafter"/>
</dbReference>
<protein>
    <submittedName>
        <fullName evidence="5">N-acetyltransferase</fullName>
    </submittedName>
</protein>
<evidence type="ECO:0000256" key="3">
    <source>
        <dbReference type="ARBA" id="ARBA00038502"/>
    </source>
</evidence>
<dbReference type="EMBL" id="PKLL01000023">
    <property type="protein sequence ID" value="RZE20720.1"/>
    <property type="molecule type" value="Genomic_DNA"/>
</dbReference>
<dbReference type="InterPro" id="IPR051531">
    <property type="entry name" value="N-acetyltransferase"/>
</dbReference>
<dbReference type="RefSeq" id="WP_030308574.1">
    <property type="nucleotide sequence ID" value="NZ_CP109235.1"/>
</dbReference>
<dbReference type="Gene3D" id="3.40.630.30">
    <property type="match status" value="1"/>
</dbReference>
<feature type="domain" description="N-acetyltransferase" evidence="4">
    <location>
        <begin position="1"/>
        <end position="160"/>
    </location>
</feature>
<dbReference type="CDD" id="cd04301">
    <property type="entry name" value="NAT_SF"/>
    <property type="match status" value="1"/>
</dbReference>
<dbReference type="GO" id="GO:0005737">
    <property type="term" value="C:cytoplasm"/>
    <property type="evidence" value="ECO:0007669"/>
    <property type="project" value="TreeGrafter"/>
</dbReference>
<evidence type="ECO:0000313" key="6">
    <source>
        <dbReference type="Proteomes" id="UP000292693"/>
    </source>
</evidence>
<dbReference type="PANTHER" id="PTHR43792">
    <property type="entry name" value="GNAT FAMILY, PUTATIVE (AFU_ORTHOLOGUE AFUA_3G00765)-RELATED-RELATED"/>
    <property type="match status" value="1"/>
</dbReference>
<dbReference type="InterPro" id="IPR000182">
    <property type="entry name" value="GNAT_dom"/>
</dbReference>
<sequence length="168" mass="17944">MPWSEEDFPLLVAGNSEEMTAHLGEPESAEALAARHRRYLALDEGGDAGGRMFRITAAPPGTAHRPAGAIGFWLSEWQGRQVWESGWHVLPALHGHGIATSAARLVAARAQAAGGPRTLHAFPSPTHAASNGVCRKAGFTLAGEARVEYPKGTWVACNDWRIDLDTDG</sequence>
<dbReference type="PANTHER" id="PTHR43792:SF8">
    <property type="entry name" value="[RIBOSOMAL PROTEIN US5]-ALANINE N-ACETYLTRANSFERASE"/>
    <property type="match status" value="1"/>
</dbReference>